<comment type="caution">
    <text evidence="1">The sequence shown here is derived from an EMBL/GenBank/DDBJ whole genome shotgun (WGS) entry which is preliminary data.</text>
</comment>
<protein>
    <submittedName>
        <fullName evidence="1">Uncharacterized protein</fullName>
    </submittedName>
</protein>
<evidence type="ECO:0000313" key="1">
    <source>
        <dbReference type="EMBL" id="KAK6181798.1"/>
    </source>
</evidence>
<dbReference type="AlphaFoldDB" id="A0AAN8PRZ7"/>
<sequence>MNRELLFGWKHPLSQLNLNLYAKDLKHDIPNLHEKDLKHDIPILNLSIICVTETYGNYLSHLHKIDNFNFWGKPSPHGVGFYISKQVQMTEYSLPNEIIDIEYHTIKLDCNHQPLILVVIYKSDSQDLTDFKSLIH</sequence>
<accession>A0AAN8PRZ7</accession>
<keyword evidence="2" id="KW-1185">Reference proteome</keyword>
<reference evidence="1 2" key="1">
    <citation type="submission" date="2024-01" db="EMBL/GenBank/DDBJ databases">
        <title>The genome of the rayed Mediterranean limpet Patella caerulea (Linnaeus, 1758).</title>
        <authorList>
            <person name="Anh-Thu Weber A."/>
            <person name="Halstead-Nussloch G."/>
        </authorList>
    </citation>
    <scope>NUCLEOTIDE SEQUENCE [LARGE SCALE GENOMIC DNA]</scope>
    <source>
        <strain evidence="1">AATW-2023a</strain>
        <tissue evidence="1">Whole specimen</tissue>
    </source>
</reference>
<dbReference type="InterPro" id="IPR036691">
    <property type="entry name" value="Endo/exonu/phosph_ase_sf"/>
</dbReference>
<gene>
    <name evidence="1" type="ORF">SNE40_009582</name>
</gene>
<dbReference type="Proteomes" id="UP001347796">
    <property type="component" value="Unassembled WGS sequence"/>
</dbReference>
<name>A0AAN8PRZ7_PATCE</name>
<evidence type="ECO:0000313" key="2">
    <source>
        <dbReference type="Proteomes" id="UP001347796"/>
    </source>
</evidence>
<organism evidence="1 2">
    <name type="scientific">Patella caerulea</name>
    <name type="common">Rayed Mediterranean limpet</name>
    <dbReference type="NCBI Taxonomy" id="87958"/>
    <lineage>
        <taxon>Eukaryota</taxon>
        <taxon>Metazoa</taxon>
        <taxon>Spiralia</taxon>
        <taxon>Lophotrochozoa</taxon>
        <taxon>Mollusca</taxon>
        <taxon>Gastropoda</taxon>
        <taxon>Patellogastropoda</taxon>
        <taxon>Patelloidea</taxon>
        <taxon>Patellidae</taxon>
        <taxon>Patella</taxon>
    </lineage>
</organism>
<dbReference type="Gene3D" id="3.60.10.10">
    <property type="entry name" value="Endonuclease/exonuclease/phosphatase"/>
    <property type="match status" value="1"/>
</dbReference>
<dbReference type="EMBL" id="JAZGQO010000007">
    <property type="protein sequence ID" value="KAK6181798.1"/>
    <property type="molecule type" value="Genomic_DNA"/>
</dbReference>
<dbReference type="SUPFAM" id="SSF56219">
    <property type="entry name" value="DNase I-like"/>
    <property type="match status" value="1"/>
</dbReference>
<proteinExistence type="predicted"/>